<evidence type="ECO:0000313" key="2">
    <source>
        <dbReference type="EMBL" id="CCC96592.1"/>
    </source>
</evidence>
<dbReference type="KEGG" id="abs:AZOBR_10379"/>
<name>A0A9P1JNB5_9PROT</name>
<keyword evidence="3" id="KW-1185">Reference proteome</keyword>
<feature type="region of interest" description="Disordered" evidence="1">
    <location>
        <begin position="1"/>
        <end position="21"/>
    </location>
</feature>
<dbReference type="AlphaFoldDB" id="A0A9P1JNB5"/>
<sequence>MYRNGAGTKSLLALSAEDSTR</sequence>
<dbReference type="Proteomes" id="UP000007319">
    <property type="component" value="Chromosome"/>
</dbReference>
<organism evidence="2 3">
    <name type="scientific">Azospirillum baldaniorum</name>
    <dbReference type="NCBI Taxonomy" id="1064539"/>
    <lineage>
        <taxon>Bacteria</taxon>
        <taxon>Pseudomonadati</taxon>
        <taxon>Pseudomonadota</taxon>
        <taxon>Alphaproteobacteria</taxon>
        <taxon>Rhodospirillales</taxon>
        <taxon>Azospirillaceae</taxon>
        <taxon>Azospirillum</taxon>
    </lineage>
</organism>
<reference evidence="2 3" key="1">
    <citation type="journal article" date="2011" name="PLoS Genet.">
        <title>Azospirillum genomes reveal transition of bacteria from aquatic to terrestrial environments.</title>
        <authorList>
            <person name="Wisniewski-Dye F."/>
            <person name="Borziak K."/>
            <person name="Khalsa-Moyers G."/>
            <person name="Alexandre G."/>
            <person name="Sukharnikov L.O."/>
            <person name="Wuichet K."/>
            <person name="Hurst G.B."/>
            <person name="McDonald W.H."/>
            <person name="Robertson J.S."/>
            <person name="Barbe V."/>
            <person name="Calteau A."/>
            <person name="Rouy Z."/>
            <person name="Mangenot S."/>
            <person name="Prigent-Combaret C."/>
            <person name="Normand P."/>
            <person name="Boyer M."/>
            <person name="Siguier P."/>
            <person name="Dessaux Y."/>
            <person name="Elmerich C."/>
            <person name="Condemine G."/>
            <person name="Krishnen G."/>
            <person name="Kennedy I."/>
            <person name="Paterson A.H."/>
            <person name="Gonzalez V."/>
            <person name="Mavingui P."/>
            <person name="Zhulin I.B."/>
        </authorList>
    </citation>
    <scope>NUCLEOTIDE SEQUENCE [LARGE SCALE GENOMIC DNA]</scope>
    <source>
        <strain evidence="2 3">Sp245</strain>
    </source>
</reference>
<proteinExistence type="predicted"/>
<protein>
    <submittedName>
        <fullName evidence="2">Uncharacterized protein</fullName>
    </submittedName>
</protein>
<dbReference type="EMBL" id="HE577327">
    <property type="protein sequence ID" value="CCC96592.1"/>
    <property type="molecule type" value="Genomic_DNA"/>
</dbReference>
<accession>A0A9P1JNB5</accession>
<evidence type="ECO:0000256" key="1">
    <source>
        <dbReference type="SAM" id="MobiDB-lite"/>
    </source>
</evidence>
<gene>
    <name evidence="2" type="ORF">AZOBR_10379</name>
</gene>
<evidence type="ECO:0000313" key="3">
    <source>
        <dbReference type="Proteomes" id="UP000007319"/>
    </source>
</evidence>